<dbReference type="GO" id="GO:0005886">
    <property type="term" value="C:plasma membrane"/>
    <property type="evidence" value="ECO:0007669"/>
    <property type="project" value="UniProtKB-SubCell"/>
</dbReference>
<sequence length="527" mass="57122">MATRAIPSGSGAPAAPAADVAQLPVDNPGVLVIGIMGASLLQILDTTIANVAIPHMRTSLGATTETITWVLTSYIVASAVALPITGWLSDRIGGRRLFIGSVFAFIVTSMLCGIAQNLEEMVLFRALQGISGAFIAPLSQAFMLDTNKPSKHAQMMALWGMGIMIGPILGPVLGGWLTEQANWRWVFYVNLPIGILSLAILMAYLPHREIEKRPFDLAGFAFVGIALASFQMLLDRGQTLDWYDSYEIWMWTFLFISATWMAVIHLNTAKMPLFDRALFADRNFAIAMGFMLAIGVVMFATMALLPPMLQQLMGYDVIDTGLVLMPRGIGVLISMQFAGMAMRRNFDPRPVVATGFIICAISLYEMAQWSLGVDRLHIVASGLVQGLGMGLVFIPLNVSAFGTLPPRLRTDGSSLLNLFRSLGASAGISLTTVMLARNLQTAHADIASEVTGASVSSVIDVSTVDRYQNLGEVALRMLDLEANRQAAMVAYIDDFWMMMWITLAAVPLAFIMRRPKPMGAPLPPPGE</sequence>
<dbReference type="InterPro" id="IPR036259">
    <property type="entry name" value="MFS_trans_sf"/>
</dbReference>
<dbReference type="Gene3D" id="1.20.1720.10">
    <property type="entry name" value="Multidrug resistance protein D"/>
    <property type="match status" value="1"/>
</dbReference>
<dbReference type="CDD" id="cd17503">
    <property type="entry name" value="MFS_LmrB_MDR_like"/>
    <property type="match status" value="1"/>
</dbReference>
<dbReference type="Gene3D" id="1.20.1250.20">
    <property type="entry name" value="MFS general substrate transporter like domains"/>
    <property type="match status" value="1"/>
</dbReference>
<dbReference type="NCBIfam" id="TIGR00711">
    <property type="entry name" value="efflux_EmrB"/>
    <property type="match status" value="1"/>
</dbReference>
<comment type="subcellular location">
    <subcellularLocation>
        <location evidence="1">Cell membrane</location>
        <topology evidence="1">Multi-pass membrane protein</topology>
    </subcellularLocation>
</comment>
<feature type="transmembrane region" description="Helical" evidence="7">
    <location>
        <begin position="156"/>
        <end position="177"/>
    </location>
</feature>
<dbReference type="KEGG" id="qso:IRL76_06905"/>
<name>A0A7S8IW30_9SPHN</name>
<keyword evidence="3" id="KW-1003">Cell membrane</keyword>
<evidence type="ECO:0000256" key="7">
    <source>
        <dbReference type="SAM" id="Phobius"/>
    </source>
</evidence>
<keyword evidence="2" id="KW-0813">Transport</keyword>
<dbReference type="PANTHER" id="PTHR23501">
    <property type="entry name" value="MAJOR FACILITATOR SUPERFAMILY"/>
    <property type="match status" value="1"/>
</dbReference>
<evidence type="ECO:0000256" key="4">
    <source>
        <dbReference type="ARBA" id="ARBA00022692"/>
    </source>
</evidence>
<dbReference type="PANTHER" id="PTHR23501:SF174">
    <property type="entry name" value="MULTIDRUG EXPORT PROTEIN EMRB-RELATED"/>
    <property type="match status" value="1"/>
</dbReference>
<dbReference type="InterPro" id="IPR011701">
    <property type="entry name" value="MFS"/>
</dbReference>
<evidence type="ECO:0000313" key="10">
    <source>
        <dbReference type="Proteomes" id="UP000594459"/>
    </source>
</evidence>
<evidence type="ECO:0000259" key="8">
    <source>
        <dbReference type="PROSITE" id="PS50850"/>
    </source>
</evidence>
<dbReference type="AlphaFoldDB" id="A0A7S8IW30"/>
<dbReference type="Proteomes" id="UP000594459">
    <property type="component" value="Chromosome"/>
</dbReference>
<gene>
    <name evidence="9" type="ORF">IRL76_06905</name>
</gene>
<protein>
    <submittedName>
        <fullName evidence="9">DHA2 family efflux MFS transporter permease subunit</fullName>
    </submittedName>
</protein>
<dbReference type="RefSeq" id="WP_200984039.1">
    <property type="nucleotide sequence ID" value="NZ_CP064654.1"/>
</dbReference>
<feature type="transmembrane region" description="Helical" evidence="7">
    <location>
        <begin position="97"/>
        <end position="116"/>
    </location>
</feature>
<evidence type="ECO:0000256" key="5">
    <source>
        <dbReference type="ARBA" id="ARBA00022989"/>
    </source>
</evidence>
<dbReference type="InterPro" id="IPR020846">
    <property type="entry name" value="MFS_dom"/>
</dbReference>
<feature type="transmembrane region" description="Helical" evidence="7">
    <location>
        <begin position="183"/>
        <end position="205"/>
    </location>
</feature>
<dbReference type="PROSITE" id="PS50850">
    <property type="entry name" value="MFS"/>
    <property type="match status" value="1"/>
</dbReference>
<accession>A0A7S8IW30</accession>
<evidence type="ECO:0000256" key="6">
    <source>
        <dbReference type="ARBA" id="ARBA00023136"/>
    </source>
</evidence>
<dbReference type="SUPFAM" id="SSF103473">
    <property type="entry name" value="MFS general substrate transporter"/>
    <property type="match status" value="1"/>
</dbReference>
<evidence type="ECO:0000256" key="3">
    <source>
        <dbReference type="ARBA" id="ARBA00022475"/>
    </source>
</evidence>
<dbReference type="Pfam" id="PF07690">
    <property type="entry name" value="MFS_1"/>
    <property type="match status" value="1"/>
</dbReference>
<keyword evidence="6 7" id="KW-0472">Membrane</keyword>
<keyword evidence="4 7" id="KW-0812">Transmembrane</keyword>
<proteinExistence type="predicted"/>
<dbReference type="GO" id="GO:0022857">
    <property type="term" value="F:transmembrane transporter activity"/>
    <property type="evidence" value="ECO:0007669"/>
    <property type="project" value="InterPro"/>
</dbReference>
<reference evidence="9 10" key="1">
    <citation type="submission" date="2020-11" db="EMBL/GenBank/DDBJ databases">
        <title>The genome sequence of Erythrobacter sp. 6D36.</title>
        <authorList>
            <person name="Liu Y."/>
        </authorList>
    </citation>
    <scope>NUCLEOTIDE SEQUENCE [LARGE SCALE GENOMIC DNA]</scope>
    <source>
        <strain evidence="9 10">6D36</strain>
    </source>
</reference>
<feature type="domain" description="Major facilitator superfamily (MFS) profile" evidence="8">
    <location>
        <begin position="31"/>
        <end position="517"/>
    </location>
</feature>
<keyword evidence="5 7" id="KW-1133">Transmembrane helix</keyword>
<organism evidence="9 10">
    <name type="scientific">Qipengyuania soli</name>
    <dbReference type="NCBI Taxonomy" id="2782568"/>
    <lineage>
        <taxon>Bacteria</taxon>
        <taxon>Pseudomonadati</taxon>
        <taxon>Pseudomonadota</taxon>
        <taxon>Alphaproteobacteria</taxon>
        <taxon>Sphingomonadales</taxon>
        <taxon>Erythrobacteraceae</taxon>
        <taxon>Qipengyuania</taxon>
    </lineage>
</organism>
<dbReference type="InterPro" id="IPR004638">
    <property type="entry name" value="EmrB-like"/>
</dbReference>
<evidence type="ECO:0000313" key="9">
    <source>
        <dbReference type="EMBL" id="QPD00246.1"/>
    </source>
</evidence>
<feature type="transmembrane region" description="Helical" evidence="7">
    <location>
        <begin position="217"/>
        <end position="234"/>
    </location>
</feature>
<dbReference type="EMBL" id="CP064654">
    <property type="protein sequence ID" value="QPD00246.1"/>
    <property type="molecule type" value="Genomic_DNA"/>
</dbReference>
<feature type="transmembrane region" description="Helical" evidence="7">
    <location>
        <begin position="122"/>
        <end position="144"/>
    </location>
</feature>
<feature type="transmembrane region" description="Helical" evidence="7">
    <location>
        <begin position="351"/>
        <end position="371"/>
    </location>
</feature>
<evidence type="ECO:0000256" key="1">
    <source>
        <dbReference type="ARBA" id="ARBA00004651"/>
    </source>
</evidence>
<feature type="transmembrane region" description="Helical" evidence="7">
    <location>
        <begin position="416"/>
        <end position="436"/>
    </location>
</feature>
<evidence type="ECO:0000256" key="2">
    <source>
        <dbReference type="ARBA" id="ARBA00022448"/>
    </source>
</evidence>
<feature type="transmembrane region" description="Helical" evidence="7">
    <location>
        <begin position="495"/>
        <end position="512"/>
    </location>
</feature>
<feature type="transmembrane region" description="Helical" evidence="7">
    <location>
        <begin position="284"/>
        <end position="305"/>
    </location>
</feature>
<feature type="transmembrane region" description="Helical" evidence="7">
    <location>
        <begin position="246"/>
        <end position="264"/>
    </location>
</feature>
<keyword evidence="10" id="KW-1185">Reference proteome</keyword>
<feature type="transmembrane region" description="Helical" evidence="7">
    <location>
        <begin position="66"/>
        <end position="85"/>
    </location>
</feature>
<feature type="transmembrane region" description="Helical" evidence="7">
    <location>
        <begin position="383"/>
        <end position="404"/>
    </location>
</feature>